<dbReference type="PROSITE" id="PS51519">
    <property type="entry name" value="RWP_RK"/>
    <property type="match status" value="1"/>
</dbReference>
<dbReference type="GO" id="GO:0003677">
    <property type="term" value="F:DNA binding"/>
    <property type="evidence" value="ECO:0007669"/>
    <property type="project" value="UniProtKB-KW"/>
</dbReference>
<dbReference type="PaxDb" id="55529-EKX42887"/>
<dbReference type="PANTHER" id="PTHR46373:SF2">
    <property type="entry name" value="RWP-RK DOMAIN-CONTAINING PROTEIN"/>
    <property type="match status" value="1"/>
</dbReference>
<dbReference type="RefSeq" id="XP_005829867.1">
    <property type="nucleotide sequence ID" value="XM_005829810.1"/>
</dbReference>
<dbReference type="GO" id="GO:0003700">
    <property type="term" value="F:DNA-binding transcription factor activity"/>
    <property type="evidence" value="ECO:0007669"/>
    <property type="project" value="InterPro"/>
</dbReference>
<keyword evidence="11" id="KW-1185">Reference proteome</keyword>
<evidence type="ECO:0000313" key="11">
    <source>
        <dbReference type="Proteomes" id="UP000011087"/>
    </source>
</evidence>
<keyword evidence="4" id="KW-0238">DNA-binding</keyword>
<dbReference type="Pfam" id="PF02042">
    <property type="entry name" value="RWP-RK"/>
    <property type="match status" value="1"/>
</dbReference>
<evidence type="ECO:0000256" key="5">
    <source>
        <dbReference type="ARBA" id="ARBA00023163"/>
    </source>
</evidence>
<proteinExistence type="predicted"/>
<feature type="compositionally biased region" description="Polar residues" evidence="7">
    <location>
        <begin position="99"/>
        <end position="108"/>
    </location>
</feature>
<organism evidence="9">
    <name type="scientific">Guillardia theta (strain CCMP2712)</name>
    <name type="common">Cryptophyte</name>
    <dbReference type="NCBI Taxonomy" id="905079"/>
    <lineage>
        <taxon>Eukaryota</taxon>
        <taxon>Cryptophyceae</taxon>
        <taxon>Pyrenomonadales</taxon>
        <taxon>Geminigeraceae</taxon>
        <taxon>Guillardia</taxon>
    </lineage>
</organism>
<accession>L1J3L0</accession>
<dbReference type="GeneID" id="17299474"/>
<dbReference type="PANTHER" id="PTHR46373">
    <property type="entry name" value="PROTEIN RKD4"/>
    <property type="match status" value="1"/>
</dbReference>
<evidence type="ECO:0000256" key="6">
    <source>
        <dbReference type="ARBA" id="ARBA00023242"/>
    </source>
</evidence>
<comment type="function">
    <text evidence="1">Putative transcription factor.</text>
</comment>
<name>L1J3L0_GUITC</name>
<evidence type="ECO:0000259" key="8">
    <source>
        <dbReference type="PROSITE" id="PS51519"/>
    </source>
</evidence>
<dbReference type="OrthoDB" id="1747617at2759"/>
<dbReference type="EMBL" id="JH993014">
    <property type="protein sequence ID" value="EKX42887.1"/>
    <property type="molecule type" value="Genomic_DNA"/>
</dbReference>
<dbReference type="Proteomes" id="UP000011087">
    <property type="component" value="Unassembled WGS sequence"/>
</dbReference>
<sequence length="172" mass="18725">MARNESTLGQGARIASSTAIVEKVTVSPRVRPGDLKKQPLEVHLDLNVLEPLYGLRQEEAAERLGICLTSLKAACRKLGLRRWPYKKDKLCISQTAQSNSVSTGSNQCFPELGQVDKAPPQIPPDTNLSLQGDGADEDDGDKPISSGWIGWYLNSNDQDPIIYDSAFQSSGI</sequence>
<reference evidence="9 11" key="1">
    <citation type="journal article" date="2012" name="Nature">
        <title>Algal genomes reveal evolutionary mosaicism and the fate of nucleomorphs.</title>
        <authorList>
            <consortium name="DOE Joint Genome Institute"/>
            <person name="Curtis B.A."/>
            <person name="Tanifuji G."/>
            <person name="Burki F."/>
            <person name="Gruber A."/>
            <person name="Irimia M."/>
            <person name="Maruyama S."/>
            <person name="Arias M.C."/>
            <person name="Ball S.G."/>
            <person name="Gile G.H."/>
            <person name="Hirakawa Y."/>
            <person name="Hopkins J.F."/>
            <person name="Kuo A."/>
            <person name="Rensing S.A."/>
            <person name="Schmutz J."/>
            <person name="Symeonidi A."/>
            <person name="Elias M."/>
            <person name="Eveleigh R.J."/>
            <person name="Herman E.K."/>
            <person name="Klute M.J."/>
            <person name="Nakayama T."/>
            <person name="Obornik M."/>
            <person name="Reyes-Prieto A."/>
            <person name="Armbrust E.V."/>
            <person name="Aves S.J."/>
            <person name="Beiko R.G."/>
            <person name="Coutinho P."/>
            <person name="Dacks J.B."/>
            <person name="Durnford D.G."/>
            <person name="Fast N.M."/>
            <person name="Green B.R."/>
            <person name="Grisdale C.J."/>
            <person name="Hempel F."/>
            <person name="Henrissat B."/>
            <person name="Hoppner M.P."/>
            <person name="Ishida K."/>
            <person name="Kim E."/>
            <person name="Koreny L."/>
            <person name="Kroth P.G."/>
            <person name="Liu Y."/>
            <person name="Malik S.B."/>
            <person name="Maier U.G."/>
            <person name="McRose D."/>
            <person name="Mock T."/>
            <person name="Neilson J.A."/>
            <person name="Onodera N.T."/>
            <person name="Poole A.M."/>
            <person name="Pritham E.J."/>
            <person name="Richards T.A."/>
            <person name="Rocap G."/>
            <person name="Roy S.W."/>
            <person name="Sarai C."/>
            <person name="Schaack S."/>
            <person name="Shirato S."/>
            <person name="Slamovits C.H."/>
            <person name="Spencer D.F."/>
            <person name="Suzuki S."/>
            <person name="Worden A.Z."/>
            <person name="Zauner S."/>
            <person name="Barry K."/>
            <person name="Bell C."/>
            <person name="Bharti A.K."/>
            <person name="Crow J.A."/>
            <person name="Grimwood J."/>
            <person name="Kramer R."/>
            <person name="Lindquist E."/>
            <person name="Lucas S."/>
            <person name="Salamov A."/>
            <person name="McFadden G.I."/>
            <person name="Lane C.E."/>
            <person name="Keeling P.J."/>
            <person name="Gray M.W."/>
            <person name="Grigoriev I.V."/>
            <person name="Archibald J.M."/>
        </authorList>
    </citation>
    <scope>NUCLEOTIDE SEQUENCE</scope>
    <source>
        <strain evidence="9 11">CCMP2712</strain>
    </source>
</reference>
<evidence type="ECO:0000256" key="2">
    <source>
        <dbReference type="ARBA" id="ARBA00023015"/>
    </source>
</evidence>
<feature type="region of interest" description="Disordered" evidence="7">
    <location>
        <begin position="99"/>
        <end position="141"/>
    </location>
</feature>
<keyword evidence="3" id="KW-0175">Coiled coil</keyword>
<evidence type="ECO:0000256" key="7">
    <source>
        <dbReference type="SAM" id="MobiDB-lite"/>
    </source>
</evidence>
<evidence type="ECO:0000313" key="9">
    <source>
        <dbReference type="EMBL" id="EKX42887.1"/>
    </source>
</evidence>
<keyword evidence="6" id="KW-0539">Nucleus</keyword>
<evidence type="ECO:0000313" key="10">
    <source>
        <dbReference type="EnsemblProtists" id="EKX42887"/>
    </source>
</evidence>
<reference evidence="10" key="3">
    <citation type="submission" date="2015-06" db="UniProtKB">
        <authorList>
            <consortium name="EnsemblProtists"/>
        </authorList>
    </citation>
    <scope>IDENTIFICATION</scope>
</reference>
<keyword evidence="2" id="KW-0805">Transcription regulation</keyword>
<dbReference type="AlphaFoldDB" id="L1J3L0"/>
<dbReference type="KEGG" id="gtt:GUITHDRAFT_111253"/>
<reference evidence="11" key="2">
    <citation type="submission" date="2012-11" db="EMBL/GenBank/DDBJ databases">
        <authorList>
            <person name="Kuo A."/>
            <person name="Curtis B.A."/>
            <person name="Tanifuji G."/>
            <person name="Burki F."/>
            <person name="Gruber A."/>
            <person name="Irimia M."/>
            <person name="Maruyama S."/>
            <person name="Arias M.C."/>
            <person name="Ball S.G."/>
            <person name="Gile G.H."/>
            <person name="Hirakawa Y."/>
            <person name="Hopkins J.F."/>
            <person name="Rensing S.A."/>
            <person name="Schmutz J."/>
            <person name="Symeonidi A."/>
            <person name="Elias M."/>
            <person name="Eveleigh R.J."/>
            <person name="Herman E.K."/>
            <person name="Klute M.J."/>
            <person name="Nakayama T."/>
            <person name="Obornik M."/>
            <person name="Reyes-Prieto A."/>
            <person name="Armbrust E.V."/>
            <person name="Aves S.J."/>
            <person name="Beiko R.G."/>
            <person name="Coutinho P."/>
            <person name="Dacks J.B."/>
            <person name="Durnford D.G."/>
            <person name="Fast N.M."/>
            <person name="Green B.R."/>
            <person name="Grisdale C."/>
            <person name="Hempe F."/>
            <person name="Henrissat B."/>
            <person name="Hoppner M.P."/>
            <person name="Ishida K.-I."/>
            <person name="Kim E."/>
            <person name="Koreny L."/>
            <person name="Kroth P.G."/>
            <person name="Liu Y."/>
            <person name="Malik S.-B."/>
            <person name="Maier U.G."/>
            <person name="McRose D."/>
            <person name="Mock T."/>
            <person name="Neilson J.A."/>
            <person name="Onodera N.T."/>
            <person name="Poole A.M."/>
            <person name="Pritham E.J."/>
            <person name="Richards T.A."/>
            <person name="Rocap G."/>
            <person name="Roy S.W."/>
            <person name="Sarai C."/>
            <person name="Schaack S."/>
            <person name="Shirato S."/>
            <person name="Slamovits C.H."/>
            <person name="Spencer D.F."/>
            <person name="Suzuki S."/>
            <person name="Worden A.Z."/>
            <person name="Zauner S."/>
            <person name="Barry K."/>
            <person name="Bell C."/>
            <person name="Bharti A.K."/>
            <person name="Crow J.A."/>
            <person name="Grimwood J."/>
            <person name="Kramer R."/>
            <person name="Lindquist E."/>
            <person name="Lucas S."/>
            <person name="Salamov A."/>
            <person name="McFadden G.I."/>
            <person name="Lane C.E."/>
            <person name="Keeling P.J."/>
            <person name="Gray M.W."/>
            <person name="Grigoriev I.V."/>
            <person name="Archibald J.M."/>
        </authorList>
    </citation>
    <scope>NUCLEOTIDE SEQUENCE</scope>
    <source>
        <strain evidence="11">CCMP2712</strain>
    </source>
</reference>
<evidence type="ECO:0000256" key="3">
    <source>
        <dbReference type="ARBA" id="ARBA00023054"/>
    </source>
</evidence>
<evidence type="ECO:0000256" key="4">
    <source>
        <dbReference type="ARBA" id="ARBA00023125"/>
    </source>
</evidence>
<dbReference type="InterPro" id="IPR044607">
    <property type="entry name" value="RKD-like"/>
</dbReference>
<dbReference type="HOGENOM" id="CLU_092984_0_2_1"/>
<protein>
    <recommendedName>
        <fullName evidence="8">RWP-RK domain-containing protein</fullName>
    </recommendedName>
</protein>
<evidence type="ECO:0000256" key="1">
    <source>
        <dbReference type="ARBA" id="ARBA00004049"/>
    </source>
</evidence>
<dbReference type="InterPro" id="IPR003035">
    <property type="entry name" value="RWP-RK_dom"/>
</dbReference>
<feature type="domain" description="RWP-RK" evidence="8">
    <location>
        <begin position="22"/>
        <end position="111"/>
    </location>
</feature>
<dbReference type="EnsemblProtists" id="EKX42887">
    <property type="protein sequence ID" value="EKX42887"/>
    <property type="gene ID" value="GUITHDRAFT_111253"/>
</dbReference>
<gene>
    <name evidence="9" type="ORF">GUITHDRAFT_111253</name>
</gene>
<keyword evidence="5" id="KW-0804">Transcription</keyword>